<evidence type="ECO:0000313" key="1">
    <source>
        <dbReference type="EMBL" id="CBX26926.1"/>
    </source>
</evidence>
<accession>E1Y8N2</accession>
<proteinExistence type="predicted"/>
<organism evidence="1">
    <name type="scientific">uncultured Desulfobacterium sp</name>
    <dbReference type="NCBI Taxonomy" id="201089"/>
    <lineage>
        <taxon>Bacteria</taxon>
        <taxon>Pseudomonadati</taxon>
        <taxon>Thermodesulfobacteriota</taxon>
        <taxon>Desulfobacteria</taxon>
        <taxon>Desulfobacterales</taxon>
        <taxon>Desulfobacteriaceae</taxon>
        <taxon>Desulfobacterium</taxon>
        <taxon>environmental samples</taxon>
    </lineage>
</organism>
<protein>
    <submittedName>
        <fullName evidence="1">Uncharacterized protein</fullName>
    </submittedName>
</protein>
<sequence>MADHRNDDYVPGTPEERIHLVWPLTQKIASLSLKYDVERRLQRHVACLVRREGCKAGEKRWQKAV</sequence>
<dbReference type="EMBL" id="FR695864">
    <property type="protein sequence ID" value="CBX26926.1"/>
    <property type="molecule type" value="Genomic_DNA"/>
</dbReference>
<name>E1Y8N2_9BACT</name>
<gene>
    <name evidence="1" type="ORF">N47_A09550</name>
</gene>
<dbReference type="AlphaFoldDB" id="E1Y8N2"/>
<reference evidence="1" key="1">
    <citation type="journal article" date="2011" name="Environ. Microbiol.">
        <title>Genomic insights into the metabolic potential of the polycyclic aromatic hydrocarbon degrading sulfate-reducing Deltaproteobacterium N47.</title>
        <authorList>
            <person name="Bergmann F."/>
            <person name="Selesi D."/>
            <person name="Weinmaier T."/>
            <person name="Tischler P."/>
            <person name="Rattei T."/>
            <person name="Meckenstock R.U."/>
        </authorList>
    </citation>
    <scope>NUCLEOTIDE SEQUENCE</scope>
</reference>